<accession>A0A915LL99</accession>
<evidence type="ECO:0000313" key="2">
    <source>
        <dbReference type="Proteomes" id="UP000887561"/>
    </source>
</evidence>
<feature type="region of interest" description="Disordered" evidence="1">
    <location>
        <begin position="63"/>
        <end position="98"/>
    </location>
</feature>
<evidence type="ECO:0000313" key="3">
    <source>
        <dbReference type="WBParaSite" id="scaffold13_cov233.g24"/>
    </source>
</evidence>
<protein>
    <submittedName>
        <fullName evidence="3">Uncharacterized protein</fullName>
    </submittedName>
</protein>
<dbReference type="AlphaFoldDB" id="A0A915LL99"/>
<sequence length="98" mass="11399">MSEIQDLTSDIVETQRDVGILYLRLRQIENWAERHNFPHPLFPLGPRIEAVTARIRARAQINEQQQQNIAPKKNGHVDQVVPQQQQTTPQDQVVPERE</sequence>
<evidence type="ECO:0000256" key="1">
    <source>
        <dbReference type="SAM" id="MobiDB-lite"/>
    </source>
</evidence>
<feature type="compositionally biased region" description="Low complexity" evidence="1">
    <location>
        <begin position="77"/>
        <end position="98"/>
    </location>
</feature>
<proteinExistence type="predicted"/>
<keyword evidence="2" id="KW-1185">Reference proteome</keyword>
<organism evidence="2 3">
    <name type="scientific">Meloidogyne javanica</name>
    <name type="common">Root-knot nematode worm</name>
    <dbReference type="NCBI Taxonomy" id="6303"/>
    <lineage>
        <taxon>Eukaryota</taxon>
        <taxon>Metazoa</taxon>
        <taxon>Ecdysozoa</taxon>
        <taxon>Nematoda</taxon>
        <taxon>Chromadorea</taxon>
        <taxon>Rhabditida</taxon>
        <taxon>Tylenchina</taxon>
        <taxon>Tylenchomorpha</taxon>
        <taxon>Tylenchoidea</taxon>
        <taxon>Meloidogynidae</taxon>
        <taxon>Meloidogyninae</taxon>
        <taxon>Meloidogyne</taxon>
        <taxon>Meloidogyne incognita group</taxon>
    </lineage>
</organism>
<name>A0A915LL99_MELJA</name>
<dbReference type="WBParaSite" id="scaffold13_cov233.g24">
    <property type="protein sequence ID" value="scaffold13_cov233.g24"/>
    <property type="gene ID" value="scaffold13_cov233.g24"/>
</dbReference>
<dbReference type="Proteomes" id="UP000887561">
    <property type="component" value="Unplaced"/>
</dbReference>
<reference evidence="3" key="1">
    <citation type="submission" date="2022-11" db="UniProtKB">
        <authorList>
            <consortium name="WormBaseParasite"/>
        </authorList>
    </citation>
    <scope>IDENTIFICATION</scope>
</reference>